<dbReference type="SMART" id="SM00345">
    <property type="entry name" value="HTH_GNTR"/>
    <property type="match status" value="1"/>
</dbReference>
<dbReference type="SUPFAM" id="SSF46785">
    <property type="entry name" value="Winged helix' DNA-binding domain"/>
    <property type="match status" value="1"/>
</dbReference>
<protein>
    <submittedName>
        <fullName evidence="5">GntR family transcriptional regulator</fullName>
    </submittedName>
</protein>
<dbReference type="Pfam" id="PF00392">
    <property type="entry name" value="GntR"/>
    <property type="match status" value="1"/>
</dbReference>
<sequence length="211" mass="24443">MTLKDTVYNFIAQQLVLGKIQRSEHLTEQSLAEQLGTSRTPIREALLQLEADGVLVRQAHKGFKIRYYTQKDSQELYTLIGLLDGKIAALASPYLTKKDYATMNFLVDSMDSAISNELFIKYNELQEQFHNVYLAKCPNDLLKRDLLNKKRSFIGKNYARLQPKVITDLLQATNQEHASILKLFQAHKIADLRHFIEQTHWSPQNSQYDIW</sequence>
<name>A0ABY4PBS9_9LACO</name>
<proteinExistence type="predicted"/>
<dbReference type="CDD" id="cd07377">
    <property type="entry name" value="WHTH_GntR"/>
    <property type="match status" value="1"/>
</dbReference>
<evidence type="ECO:0000256" key="1">
    <source>
        <dbReference type="ARBA" id="ARBA00023015"/>
    </source>
</evidence>
<keyword evidence="2" id="KW-0238">DNA-binding</keyword>
<dbReference type="InterPro" id="IPR036388">
    <property type="entry name" value="WH-like_DNA-bd_sf"/>
</dbReference>
<dbReference type="Gene3D" id="1.10.10.10">
    <property type="entry name" value="Winged helix-like DNA-binding domain superfamily/Winged helix DNA-binding domain"/>
    <property type="match status" value="1"/>
</dbReference>
<dbReference type="Pfam" id="PF07729">
    <property type="entry name" value="FCD"/>
    <property type="match status" value="1"/>
</dbReference>
<evidence type="ECO:0000259" key="4">
    <source>
        <dbReference type="PROSITE" id="PS50949"/>
    </source>
</evidence>
<dbReference type="Gene3D" id="1.20.120.530">
    <property type="entry name" value="GntR ligand-binding domain-like"/>
    <property type="match status" value="1"/>
</dbReference>
<reference evidence="5 6" key="1">
    <citation type="journal article" date="2022" name="Int. J. Syst. Evol. Microbiol.">
        <title>Apilactobacillus apisilvae sp. nov., Nicolia spurrieriana gen. nov. sp. nov., Bombilactobacillus folatiphilus sp. nov. and Bombilactobacillus thymidiniphilus sp. nov., four new lactic acid bacterial isolates from stingless bees Tetragonula carbonaria and Austroplebeia australis.</title>
        <authorList>
            <person name="Oliphant S.A."/>
            <person name="Watson-Haigh N.S."/>
            <person name="Sumby K.M."/>
            <person name="Gardner J."/>
            <person name="Groom S."/>
            <person name="Jiranek V."/>
        </authorList>
    </citation>
    <scope>NUCLEOTIDE SEQUENCE [LARGE SCALE GENOMIC DNA]</scope>
    <source>
        <strain evidence="5 6">SG4_A1</strain>
    </source>
</reference>
<dbReference type="PRINTS" id="PR00035">
    <property type="entry name" value="HTHGNTR"/>
</dbReference>
<keyword evidence="6" id="KW-1185">Reference proteome</keyword>
<evidence type="ECO:0000256" key="3">
    <source>
        <dbReference type="ARBA" id="ARBA00023163"/>
    </source>
</evidence>
<dbReference type="RefSeq" id="WP_249512223.1">
    <property type="nucleotide sequence ID" value="NZ_CP093365.1"/>
</dbReference>
<dbReference type="InterPro" id="IPR011711">
    <property type="entry name" value="GntR_C"/>
</dbReference>
<evidence type="ECO:0000313" key="6">
    <source>
        <dbReference type="Proteomes" id="UP000831947"/>
    </source>
</evidence>
<gene>
    <name evidence="5" type="ORF">MOO47_04230</name>
</gene>
<dbReference type="InterPro" id="IPR000524">
    <property type="entry name" value="Tscrpt_reg_HTH_GntR"/>
</dbReference>
<evidence type="ECO:0000313" key="5">
    <source>
        <dbReference type="EMBL" id="UQS82996.1"/>
    </source>
</evidence>
<accession>A0ABY4PBS9</accession>
<dbReference type="PANTHER" id="PTHR43537">
    <property type="entry name" value="TRANSCRIPTIONAL REGULATOR, GNTR FAMILY"/>
    <property type="match status" value="1"/>
</dbReference>
<dbReference type="PANTHER" id="PTHR43537:SF24">
    <property type="entry name" value="GLUCONATE OPERON TRANSCRIPTIONAL REPRESSOR"/>
    <property type="match status" value="1"/>
</dbReference>
<dbReference type="Proteomes" id="UP000831947">
    <property type="component" value="Chromosome"/>
</dbReference>
<dbReference type="PROSITE" id="PS50949">
    <property type="entry name" value="HTH_GNTR"/>
    <property type="match status" value="1"/>
</dbReference>
<dbReference type="EMBL" id="CP093365">
    <property type="protein sequence ID" value="UQS82996.1"/>
    <property type="molecule type" value="Genomic_DNA"/>
</dbReference>
<organism evidence="5 6">
    <name type="scientific">Bombilactobacillus thymidiniphilus</name>
    <dbReference type="NCBI Taxonomy" id="2923363"/>
    <lineage>
        <taxon>Bacteria</taxon>
        <taxon>Bacillati</taxon>
        <taxon>Bacillota</taxon>
        <taxon>Bacilli</taxon>
        <taxon>Lactobacillales</taxon>
        <taxon>Lactobacillaceae</taxon>
        <taxon>Bombilactobacillus</taxon>
    </lineage>
</organism>
<feature type="domain" description="HTH gntR-type" evidence="4">
    <location>
        <begin position="1"/>
        <end position="68"/>
    </location>
</feature>
<keyword evidence="3" id="KW-0804">Transcription</keyword>
<dbReference type="InterPro" id="IPR008920">
    <property type="entry name" value="TF_FadR/GntR_C"/>
</dbReference>
<dbReference type="InterPro" id="IPR036390">
    <property type="entry name" value="WH_DNA-bd_sf"/>
</dbReference>
<keyword evidence="1" id="KW-0805">Transcription regulation</keyword>
<evidence type="ECO:0000256" key="2">
    <source>
        <dbReference type="ARBA" id="ARBA00023125"/>
    </source>
</evidence>
<dbReference type="SUPFAM" id="SSF48008">
    <property type="entry name" value="GntR ligand-binding domain-like"/>
    <property type="match status" value="1"/>
</dbReference>